<protein>
    <recommendedName>
        <fullName evidence="4">Exlusion protein FxsA</fullName>
    </recommendedName>
</protein>
<feature type="transmembrane region" description="Helical" evidence="1">
    <location>
        <begin position="29"/>
        <end position="47"/>
    </location>
</feature>
<feature type="transmembrane region" description="Helical" evidence="1">
    <location>
        <begin position="68"/>
        <end position="91"/>
    </location>
</feature>
<dbReference type="OrthoDB" id="9792788at2"/>
<keyword evidence="1" id="KW-0472">Membrane</keyword>
<evidence type="ECO:0008006" key="4">
    <source>
        <dbReference type="Google" id="ProtNLM"/>
    </source>
</evidence>
<dbReference type="GO" id="GO:0016020">
    <property type="term" value="C:membrane"/>
    <property type="evidence" value="ECO:0007669"/>
    <property type="project" value="InterPro"/>
</dbReference>
<dbReference type="NCBIfam" id="NF008528">
    <property type="entry name" value="PRK11463.1-2"/>
    <property type="match status" value="1"/>
</dbReference>
<keyword evidence="3" id="KW-1185">Reference proteome</keyword>
<organism evidence="2 3">
    <name type="scientific">Paenibacillus swuensis</name>
    <dbReference type="NCBI Taxonomy" id="1178515"/>
    <lineage>
        <taxon>Bacteria</taxon>
        <taxon>Bacillati</taxon>
        <taxon>Bacillota</taxon>
        <taxon>Bacilli</taxon>
        <taxon>Bacillales</taxon>
        <taxon>Paenibacillaceae</taxon>
        <taxon>Paenibacillus</taxon>
    </lineage>
</organism>
<dbReference type="InterPro" id="IPR007313">
    <property type="entry name" value="FxsA"/>
</dbReference>
<gene>
    <name evidence="2" type="ORF">SY83_21585</name>
</gene>
<dbReference type="KEGG" id="pswu:SY83_21585"/>
<sequence length="133" mass="14814">MFRIIVVLMVVVPALEIWGMLTMGRLIGGWQTFVFILMTGFVGAFLAKREARKVLAAAREQMQSGQVPGTPILDGICILVGGLLLLTPGFITDLLGFMLVFPLTRPLFRAGLQAFIQKKLSQGDRNLFKFTWR</sequence>
<dbReference type="Pfam" id="PF04186">
    <property type="entry name" value="FxsA"/>
    <property type="match status" value="1"/>
</dbReference>
<keyword evidence="1" id="KW-0812">Transmembrane</keyword>
<dbReference type="PANTHER" id="PTHR35335:SF1">
    <property type="entry name" value="UPF0716 PROTEIN FXSA"/>
    <property type="match status" value="1"/>
</dbReference>
<dbReference type="AlphaFoldDB" id="A0A172TN88"/>
<dbReference type="RefSeq" id="WP_068610299.1">
    <property type="nucleotide sequence ID" value="NZ_CP011388.1"/>
</dbReference>
<dbReference type="PANTHER" id="PTHR35335">
    <property type="entry name" value="UPF0716 PROTEIN FXSA"/>
    <property type="match status" value="1"/>
</dbReference>
<evidence type="ECO:0000313" key="3">
    <source>
        <dbReference type="Proteomes" id="UP000076927"/>
    </source>
</evidence>
<dbReference type="Proteomes" id="UP000076927">
    <property type="component" value="Chromosome"/>
</dbReference>
<reference evidence="2 3" key="1">
    <citation type="submission" date="2015-01" db="EMBL/GenBank/DDBJ databases">
        <title>Paenibacillus swuensis/DY6/whole genome sequencing.</title>
        <authorList>
            <person name="Kim M.K."/>
            <person name="Srinivasan S."/>
            <person name="Lee J.-J."/>
        </authorList>
    </citation>
    <scope>NUCLEOTIDE SEQUENCE [LARGE SCALE GENOMIC DNA]</scope>
    <source>
        <strain evidence="2 3">DY6</strain>
    </source>
</reference>
<evidence type="ECO:0000256" key="1">
    <source>
        <dbReference type="SAM" id="Phobius"/>
    </source>
</evidence>
<dbReference type="EMBL" id="CP011388">
    <property type="protein sequence ID" value="ANE48442.1"/>
    <property type="molecule type" value="Genomic_DNA"/>
</dbReference>
<proteinExistence type="predicted"/>
<evidence type="ECO:0000313" key="2">
    <source>
        <dbReference type="EMBL" id="ANE48442.1"/>
    </source>
</evidence>
<keyword evidence="1" id="KW-1133">Transmembrane helix</keyword>
<name>A0A172TN88_9BACL</name>
<dbReference type="PATRIC" id="fig|1178515.4.peg.4375"/>
<dbReference type="STRING" id="1178515.SY83_21585"/>
<accession>A0A172TN88</accession>